<evidence type="ECO:0000256" key="1">
    <source>
        <dbReference type="SAM" id="Coils"/>
    </source>
</evidence>
<accession>A0A8R1E625</accession>
<feature type="compositionally biased region" description="Polar residues" evidence="2">
    <location>
        <begin position="1"/>
        <end position="10"/>
    </location>
</feature>
<dbReference type="Proteomes" id="UP000005237">
    <property type="component" value="Unassembled WGS sequence"/>
</dbReference>
<proteinExistence type="predicted"/>
<reference evidence="3" key="2">
    <citation type="submission" date="2022-06" db="UniProtKB">
        <authorList>
            <consortium name="EnsemblMetazoa"/>
        </authorList>
    </citation>
    <scope>IDENTIFICATION</scope>
    <source>
        <strain evidence="3">DF5081</strain>
    </source>
</reference>
<keyword evidence="4" id="KW-1185">Reference proteome</keyword>
<feature type="compositionally biased region" description="Basic residues" evidence="2">
    <location>
        <begin position="62"/>
        <end position="74"/>
    </location>
</feature>
<feature type="compositionally biased region" description="Basic residues" evidence="2">
    <location>
        <begin position="38"/>
        <end position="55"/>
    </location>
</feature>
<name>A0A8R1E625_CAEJA</name>
<feature type="compositionally biased region" description="Polar residues" evidence="2">
    <location>
        <begin position="17"/>
        <end position="26"/>
    </location>
</feature>
<sequence length="133" mass="15713">MQNPSTSSSEHPLENHQLPSTSSTVETLLPESNGDLIKKKKKHNNRKKKKNKKKEKKEDGKIKKKKRKRKKKCRKLADYISGGVHRFFRDLQVISLDKYQKLKEEYKGLQQEALRKVEEERENQMDQLPDLDV</sequence>
<dbReference type="AlphaFoldDB" id="A0A8R1E625"/>
<organism evidence="3 4">
    <name type="scientific">Caenorhabditis japonica</name>
    <dbReference type="NCBI Taxonomy" id="281687"/>
    <lineage>
        <taxon>Eukaryota</taxon>
        <taxon>Metazoa</taxon>
        <taxon>Ecdysozoa</taxon>
        <taxon>Nematoda</taxon>
        <taxon>Chromadorea</taxon>
        <taxon>Rhabditida</taxon>
        <taxon>Rhabditina</taxon>
        <taxon>Rhabditomorpha</taxon>
        <taxon>Rhabditoidea</taxon>
        <taxon>Rhabditidae</taxon>
        <taxon>Peloderinae</taxon>
        <taxon>Caenorhabditis</taxon>
    </lineage>
</organism>
<dbReference type="EnsemblMetazoa" id="CJA22854.1">
    <property type="protein sequence ID" value="CJA22854.1"/>
    <property type="gene ID" value="WBGene00178426"/>
</dbReference>
<evidence type="ECO:0000313" key="4">
    <source>
        <dbReference type="Proteomes" id="UP000005237"/>
    </source>
</evidence>
<feature type="region of interest" description="Disordered" evidence="2">
    <location>
        <begin position="1"/>
        <end position="75"/>
    </location>
</feature>
<keyword evidence="1" id="KW-0175">Coiled coil</keyword>
<evidence type="ECO:0000313" key="3">
    <source>
        <dbReference type="EnsemblMetazoa" id="CJA22854.1"/>
    </source>
</evidence>
<evidence type="ECO:0000256" key="2">
    <source>
        <dbReference type="SAM" id="MobiDB-lite"/>
    </source>
</evidence>
<reference evidence="4" key="1">
    <citation type="submission" date="2010-08" db="EMBL/GenBank/DDBJ databases">
        <authorList>
            <consortium name="Caenorhabditis japonica Sequencing Consortium"/>
            <person name="Wilson R.K."/>
        </authorList>
    </citation>
    <scope>NUCLEOTIDE SEQUENCE [LARGE SCALE GENOMIC DNA]</scope>
    <source>
        <strain evidence="4">DF5081</strain>
    </source>
</reference>
<feature type="coiled-coil region" evidence="1">
    <location>
        <begin position="96"/>
        <end position="123"/>
    </location>
</feature>
<protein>
    <submittedName>
        <fullName evidence="3">Uncharacterized protein</fullName>
    </submittedName>
</protein>